<name>A0A660SQN3_UNCT6</name>
<accession>A0A660SQN3</accession>
<dbReference type="CDD" id="cd16329">
    <property type="entry name" value="LolA_like"/>
    <property type="match status" value="1"/>
</dbReference>
<dbReference type="Gene3D" id="2.50.20.10">
    <property type="entry name" value="Lipoprotein localisation LolA/LolB/LppX"/>
    <property type="match status" value="1"/>
</dbReference>
<dbReference type="EMBL" id="QNBD01000022">
    <property type="protein sequence ID" value="RKX72421.1"/>
    <property type="molecule type" value="Genomic_DNA"/>
</dbReference>
<dbReference type="Pfam" id="PF17131">
    <property type="entry name" value="LolA_like"/>
    <property type="match status" value="1"/>
</dbReference>
<feature type="transmembrane region" description="Helical" evidence="1">
    <location>
        <begin position="20"/>
        <end position="39"/>
    </location>
</feature>
<comment type="caution">
    <text evidence="3">The sequence shown here is derived from an EMBL/GenBank/DDBJ whole genome shotgun (WGS) entry which is preliminary data.</text>
</comment>
<dbReference type="InterPro" id="IPR033399">
    <property type="entry name" value="TP_0789-like"/>
</dbReference>
<feature type="domain" description="Uncharacterized protein TP-0789" evidence="2">
    <location>
        <begin position="88"/>
        <end position="270"/>
    </location>
</feature>
<proteinExistence type="predicted"/>
<dbReference type="AlphaFoldDB" id="A0A660SQN3"/>
<keyword evidence="1" id="KW-1133">Transmembrane helix</keyword>
<evidence type="ECO:0000256" key="1">
    <source>
        <dbReference type="SAM" id="Phobius"/>
    </source>
</evidence>
<keyword evidence="1" id="KW-0472">Membrane</keyword>
<evidence type="ECO:0000313" key="3">
    <source>
        <dbReference type="EMBL" id="RKX72421.1"/>
    </source>
</evidence>
<organism evidence="3 4">
    <name type="scientific">candidate division TA06 bacterium</name>
    <dbReference type="NCBI Taxonomy" id="2250710"/>
    <lineage>
        <taxon>Bacteria</taxon>
        <taxon>Bacteria division TA06</taxon>
    </lineage>
</organism>
<gene>
    <name evidence="3" type="ORF">DRP43_00850</name>
</gene>
<dbReference type="Proteomes" id="UP000271125">
    <property type="component" value="Unassembled WGS sequence"/>
</dbReference>
<evidence type="ECO:0000313" key="4">
    <source>
        <dbReference type="Proteomes" id="UP000271125"/>
    </source>
</evidence>
<sequence length="272" mass="31588">MRSGDLALHHGGLKMKKRNISINLLIISFFLILPGILFANNVNNIIQKANNMFVGNNIYSVNDMTIYRSGKLNITMKLENFFMKKGGKSYSLAVYKKPGRMKGTAYLMIENDLWIRFSSTGRIRKLSSSAKKNSAAGTDFSYNDMGDTGEGPISRYDMELVDSKEDVNGEKCYKIICIPKHGEEQDYEKLEVYISTKEYYYIKIDYFRHKANIKTLTFSEYRTIGDKIYPYKMVMESHIKPTKTEIITKEIEFNSSRVKERYFNISYLERIK</sequence>
<keyword evidence="1" id="KW-0812">Transmembrane</keyword>
<reference evidence="3 4" key="1">
    <citation type="submission" date="2018-06" db="EMBL/GenBank/DDBJ databases">
        <title>Extensive metabolic versatility and redundancy in microbially diverse, dynamic hydrothermal sediments.</title>
        <authorList>
            <person name="Dombrowski N."/>
            <person name="Teske A."/>
            <person name="Baker B.J."/>
        </authorList>
    </citation>
    <scope>NUCLEOTIDE SEQUENCE [LARGE SCALE GENOMIC DNA]</scope>
    <source>
        <strain evidence="3">B10_G13</strain>
    </source>
</reference>
<protein>
    <recommendedName>
        <fullName evidence="2">Uncharacterized protein TP-0789 domain-containing protein</fullName>
    </recommendedName>
</protein>
<evidence type="ECO:0000259" key="2">
    <source>
        <dbReference type="Pfam" id="PF17131"/>
    </source>
</evidence>